<dbReference type="Proteomes" id="UP001370348">
    <property type="component" value="Chromosome"/>
</dbReference>
<dbReference type="PANTHER" id="PTHR12147">
    <property type="entry name" value="METALLOPEPTIDASE M28 FAMILY MEMBER"/>
    <property type="match status" value="1"/>
</dbReference>
<reference evidence="4 5" key="1">
    <citation type="submission" date="2021-12" db="EMBL/GenBank/DDBJ databases">
        <title>Discovery of the Pendulisporaceae a myxobacterial family with distinct sporulation behavior and unique specialized metabolism.</title>
        <authorList>
            <person name="Garcia R."/>
            <person name="Popoff A."/>
            <person name="Bader C.D."/>
            <person name="Loehr J."/>
            <person name="Walesch S."/>
            <person name="Walt C."/>
            <person name="Boldt J."/>
            <person name="Bunk B."/>
            <person name="Haeckl F.J.F.P.J."/>
            <person name="Gunesch A.P."/>
            <person name="Birkelbach J."/>
            <person name="Nuebel U."/>
            <person name="Pietschmann T."/>
            <person name="Bach T."/>
            <person name="Mueller R."/>
        </authorList>
    </citation>
    <scope>NUCLEOTIDE SEQUENCE [LARGE SCALE GENOMIC DNA]</scope>
    <source>
        <strain evidence="4 5">MSr11954</strain>
    </source>
</reference>
<feature type="domain" description="Peptidase M28" evidence="3">
    <location>
        <begin position="245"/>
        <end position="461"/>
    </location>
</feature>
<accession>A0ABZ2M7F7</accession>
<evidence type="ECO:0000313" key="4">
    <source>
        <dbReference type="EMBL" id="WXB18443.1"/>
    </source>
</evidence>
<dbReference type="Gene3D" id="3.40.630.10">
    <property type="entry name" value="Zn peptidases"/>
    <property type="match status" value="1"/>
</dbReference>
<keyword evidence="5" id="KW-1185">Reference proteome</keyword>
<dbReference type="Pfam" id="PF02225">
    <property type="entry name" value="PA"/>
    <property type="match status" value="1"/>
</dbReference>
<dbReference type="Pfam" id="PF04389">
    <property type="entry name" value="Peptidase_M28"/>
    <property type="match status" value="1"/>
</dbReference>
<feature type="chain" id="PRO_5047432202" evidence="1">
    <location>
        <begin position="26"/>
        <end position="473"/>
    </location>
</feature>
<evidence type="ECO:0000313" key="5">
    <source>
        <dbReference type="Proteomes" id="UP001370348"/>
    </source>
</evidence>
<protein>
    <submittedName>
        <fullName evidence="4">M28 family peptidase</fullName>
    </submittedName>
</protein>
<gene>
    <name evidence="4" type="ORF">LZC94_14515</name>
</gene>
<dbReference type="EMBL" id="CP089984">
    <property type="protein sequence ID" value="WXB18443.1"/>
    <property type="molecule type" value="Genomic_DNA"/>
</dbReference>
<dbReference type="SUPFAM" id="SSF53187">
    <property type="entry name" value="Zn-dependent exopeptidases"/>
    <property type="match status" value="1"/>
</dbReference>
<dbReference type="SUPFAM" id="SSF52025">
    <property type="entry name" value="PA domain"/>
    <property type="match status" value="1"/>
</dbReference>
<dbReference type="InterPro" id="IPR003137">
    <property type="entry name" value="PA_domain"/>
</dbReference>
<feature type="domain" description="PA" evidence="2">
    <location>
        <begin position="142"/>
        <end position="222"/>
    </location>
</feature>
<sequence>MKIATSLLVLMAAAALGCASEIEHAQNETKDSDVVRRAHVTASDAVLDGSILGHLRAFQQIANRHGGVRAAGTAGYDESADYVAGKLTAAGFDVTKQAFPFSFSGTLAEKLAVDGVSVPIRSMKFSVSTPAGGIDSTLFVLTTPGCTIGDYAGQLVAGKIVLVKRGGREGCFLRDQERAAAEAGAAAVVIYNHVPGNFTGTLPEGWGRIPAGGITTADGESLRQKHGAPTHLEIRELIETRTTYNVIAETKTGRKDRVVMAGAHLDSVQRGPGINDNGSGSAVLLEDALRRGGSPAVTNALRFAWWGAEELGLLGAHAYIQSLTAEQRARIAMYLNFDMVASPNAGYFVMDGDDSEHTGRGPGPAGSAEIEAAFLTEFAALGVPTEASDLNDSSDQGEFLEVGIASGGFDTGSRDVKTEAQAAKWGGTAGIAFDPCYHEACDTSDNINRHALVRNARVMERVITKFGNAITSR</sequence>
<dbReference type="Gene3D" id="3.50.30.30">
    <property type="match status" value="1"/>
</dbReference>
<keyword evidence="1" id="KW-0732">Signal</keyword>
<dbReference type="PROSITE" id="PS51257">
    <property type="entry name" value="PROKAR_LIPOPROTEIN"/>
    <property type="match status" value="1"/>
</dbReference>
<evidence type="ECO:0000259" key="2">
    <source>
        <dbReference type="Pfam" id="PF02225"/>
    </source>
</evidence>
<dbReference type="InterPro" id="IPR007484">
    <property type="entry name" value="Peptidase_M28"/>
</dbReference>
<evidence type="ECO:0000256" key="1">
    <source>
        <dbReference type="SAM" id="SignalP"/>
    </source>
</evidence>
<proteinExistence type="predicted"/>
<name>A0ABZ2M7F7_9BACT</name>
<organism evidence="4 5">
    <name type="scientific">Pendulispora albinea</name>
    <dbReference type="NCBI Taxonomy" id="2741071"/>
    <lineage>
        <taxon>Bacteria</taxon>
        <taxon>Pseudomonadati</taxon>
        <taxon>Myxococcota</taxon>
        <taxon>Myxococcia</taxon>
        <taxon>Myxococcales</taxon>
        <taxon>Sorangiineae</taxon>
        <taxon>Pendulisporaceae</taxon>
        <taxon>Pendulispora</taxon>
    </lineage>
</organism>
<dbReference type="RefSeq" id="WP_394828072.1">
    <property type="nucleotide sequence ID" value="NZ_CP089984.1"/>
</dbReference>
<feature type="signal peptide" evidence="1">
    <location>
        <begin position="1"/>
        <end position="25"/>
    </location>
</feature>
<evidence type="ECO:0000259" key="3">
    <source>
        <dbReference type="Pfam" id="PF04389"/>
    </source>
</evidence>
<dbReference type="InterPro" id="IPR045175">
    <property type="entry name" value="M28_fam"/>
</dbReference>
<dbReference type="PANTHER" id="PTHR12147:SF26">
    <property type="entry name" value="PEPTIDASE M28 DOMAIN-CONTAINING PROTEIN"/>
    <property type="match status" value="1"/>
</dbReference>
<dbReference type="InterPro" id="IPR046450">
    <property type="entry name" value="PA_dom_sf"/>
</dbReference>